<dbReference type="PROSITE" id="PS00150">
    <property type="entry name" value="ACYLPHOSPHATASE_1"/>
    <property type="match status" value="1"/>
</dbReference>
<comment type="caution">
    <text evidence="12">The sequence shown here is derived from an EMBL/GenBank/DDBJ whole genome shotgun (WGS) entry which is preliminary data.</text>
</comment>
<dbReference type="Pfam" id="PF22521">
    <property type="entry name" value="HypF_C_2"/>
    <property type="match status" value="1"/>
</dbReference>
<feature type="domain" description="YrdC-like" evidence="11">
    <location>
        <begin position="203"/>
        <end position="388"/>
    </location>
</feature>
<dbReference type="Gene3D" id="3.30.110.120">
    <property type="match status" value="1"/>
</dbReference>
<dbReference type="Gene3D" id="3.30.420.360">
    <property type="match status" value="1"/>
</dbReference>
<proteinExistence type="inferred from homology"/>
<dbReference type="Pfam" id="PF01300">
    <property type="entry name" value="Sua5_yciO_yrdC"/>
    <property type="match status" value="1"/>
</dbReference>
<dbReference type="Gene3D" id="3.90.870.50">
    <property type="match status" value="1"/>
</dbReference>
<comment type="pathway">
    <text evidence="1">Protein modification; [NiFe] hydrogenase maturation.</text>
</comment>
<dbReference type="UniPathway" id="UPA00335"/>
<dbReference type="GO" id="GO:0016874">
    <property type="term" value="F:ligase activity"/>
    <property type="evidence" value="ECO:0007669"/>
    <property type="project" value="UniProtKB-UniRule"/>
</dbReference>
<dbReference type="EMBL" id="JACNJH010000200">
    <property type="protein sequence ID" value="MBC8362530.1"/>
    <property type="molecule type" value="Genomic_DNA"/>
</dbReference>
<dbReference type="GO" id="GO:0016743">
    <property type="term" value="F:carboxyl- or carbamoyltransferase activity"/>
    <property type="evidence" value="ECO:0007669"/>
    <property type="project" value="UniProtKB-UniRule"/>
</dbReference>
<evidence type="ECO:0000256" key="6">
    <source>
        <dbReference type="ARBA" id="ARBA00022833"/>
    </source>
</evidence>
<evidence type="ECO:0000256" key="3">
    <source>
        <dbReference type="ARBA" id="ARBA00022598"/>
    </source>
</evidence>
<name>A0A8J6NTT7_9BACT</name>
<keyword evidence="9" id="KW-0378">Hydrolase</keyword>
<protein>
    <recommendedName>
        <fullName evidence="8">Carbamoyltransferase</fullName>
        <ecNumber evidence="8">6.2.-.-</ecNumber>
    </recommendedName>
</protein>
<dbReference type="Proteomes" id="UP000603434">
    <property type="component" value="Unassembled WGS sequence"/>
</dbReference>
<dbReference type="InterPro" id="IPR017968">
    <property type="entry name" value="Acylphosphatase_CS"/>
</dbReference>
<evidence type="ECO:0000256" key="8">
    <source>
        <dbReference type="PIRNR" id="PIRNR006256"/>
    </source>
</evidence>
<dbReference type="PROSITE" id="PS51160">
    <property type="entry name" value="ACYLPHOSPHATASE_3"/>
    <property type="match status" value="1"/>
</dbReference>
<dbReference type="FunFam" id="3.30.420.40:FF:000124">
    <property type="entry name" value="Carbamoyltransferase HypF"/>
    <property type="match status" value="1"/>
</dbReference>
<dbReference type="SUPFAM" id="SSF55821">
    <property type="entry name" value="YrdC/RibB"/>
    <property type="match status" value="1"/>
</dbReference>
<comment type="similarity">
    <text evidence="2 8">Belongs to the carbamoyltransferase HypF family.</text>
</comment>
<dbReference type="InterPro" id="IPR006070">
    <property type="entry name" value="Sua5-like_dom"/>
</dbReference>
<evidence type="ECO:0000256" key="1">
    <source>
        <dbReference type="ARBA" id="ARBA00004711"/>
    </source>
</evidence>
<evidence type="ECO:0000313" key="12">
    <source>
        <dbReference type="EMBL" id="MBC8362530.1"/>
    </source>
</evidence>
<evidence type="ECO:0000256" key="9">
    <source>
        <dbReference type="PROSITE-ProRule" id="PRU00520"/>
    </source>
</evidence>
<dbReference type="SUPFAM" id="SSF54975">
    <property type="entry name" value="Acylphosphatase/BLUF domain-like"/>
    <property type="match status" value="1"/>
</dbReference>
<evidence type="ECO:0000256" key="4">
    <source>
        <dbReference type="ARBA" id="ARBA00022723"/>
    </source>
</evidence>
<organism evidence="12 13">
    <name type="scientific">Candidatus Desulfatibia profunda</name>
    <dbReference type="NCBI Taxonomy" id="2841695"/>
    <lineage>
        <taxon>Bacteria</taxon>
        <taxon>Pseudomonadati</taxon>
        <taxon>Thermodesulfobacteriota</taxon>
        <taxon>Desulfobacteria</taxon>
        <taxon>Desulfobacterales</taxon>
        <taxon>Desulfobacterales incertae sedis</taxon>
        <taxon>Candidatus Desulfatibia</taxon>
    </lineage>
</organism>
<accession>A0A8J6NTT7</accession>
<dbReference type="PROSITE" id="PS51163">
    <property type="entry name" value="YRDC"/>
    <property type="match status" value="1"/>
</dbReference>
<dbReference type="InterPro" id="IPR036046">
    <property type="entry name" value="Acylphosphatase-like_dom_sf"/>
</dbReference>
<dbReference type="GO" id="GO:0003725">
    <property type="term" value="F:double-stranded RNA binding"/>
    <property type="evidence" value="ECO:0007669"/>
    <property type="project" value="InterPro"/>
</dbReference>
<dbReference type="NCBIfam" id="TIGR00143">
    <property type="entry name" value="hypF"/>
    <property type="match status" value="1"/>
</dbReference>
<dbReference type="Pfam" id="PF07503">
    <property type="entry name" value="zf-HYPF"/>
    <property type="match status" value="2"/>
</dbReference>
<keyword evidence="4" id="KW-0479">Metal-binding</keyword>
<reference evidence="12 13" key="1">
    <citation type="submission" date="2020-08" db="EMBL/GenBank/DDBJ databases">
        <title>Bridging the membrane lipid divide: bacteria of the FCB group superphylum have the potential to synthesize archaeal ether lipids.</title>
        <authorList>
            <person name="Villanueva L."/>
            <person name="Von Meijenfeldt F.A.B."/>
            <person name="Westbye A.B."/>
            <person name="Yadav S."/>
            <person name="Hopmans E.C."/>
            <person name="Dutilh B.E."/>
            <person name="Sinninghe Damste J.S."/>
        </authorList>
    </citation>
    <scope>NUCLEOTIDE SEQUENCE [LARGE SCALE GENOMIC DNA]</scope>
    <source>
        <strain evidence="12">NIOZ-UU30</strain>
    </source>
</reference>
<dbReference type="Pfam" id="PF00708">
    <property type="entry name" value="Acylphosphatase"/>
    <property type="match status" value="1"/>
</dbReference>
<dbReference type="Gene3D" id="3.30.420.40">
    <property type="match status" value="1"/>
</dbReference>
<dbReference type="InterPro" id="IPR051060">
    <property type="entry name" value="Carbamoyltrans_HypF-like"/>
</dbReference>
<evidence type="ECO:0000259" key="11">
    <source>
        <dbReference type="PROSITE" id="PS51163"/>
    </source>
</evidence>
<dbReference type="InterPro" id="IPR011125">
    <property type="entry name" value="Znf_HypF"/>
</dbReference>
<dbReference type="AlphaFoldDB" id="A0A8J6NTT7"/>
<gene>
    <name evidence="12" type="primary">hypF</name>
    <name evidence="12" type="ORF">H8E23_14165</name>
</gene>
<feature type="active site" evidence="9">
    <location>
        <position position="40"/>
    </location>
</feature>
<dbReference type="PIRSF" id="PIRSF006256">
    <property type="entry name" value="CMPcnvr_hdrg_mat"/>
    <property type="match status" value="1"/>
</dbReference>
<keyword evidence="6" id="KW-0862">Zinc</keyword>
<keyword evidence="5" id="KW-0863">Zinc-finger</keyword>
<dbReference type="Pfam" id="PF17788">
    <property type="entry name" value="HypF_C"/>
    <property type="match status" value="1"/>
</dbReference>
<evidence type="ECO:0000256" key="7">
    <source>
        <dbReference type="ARBA" id="ARBA00048220"/>
    </source>
</evidence>
<dbReference type="GO" id="GO:0051604">
    <property type="term" value="P:protein maturation"/>
    <property type="evidence" value="ECO:0007669"/>
    <property type="project" value="TreeGrafter"/>
</dbReference>
<dbReference type="InterPro" id="IPR004421">
    <property type="entry name" value="Carbamoyltransferase_HypF"/>
</dbReference>
<evidence type="ECO:0000256" key="2">
    <source>
        <dbReference type="ARBA" id="ARBA00008097"/>
    </source>
</evidence>
<dbReference type="InterPro" id="IPR001792">
    <property type="entry name" value="Acylphosphatase-like_dom"/>
</dbReference>
<dbReference type="PANTHER" id="PTHR42959">
    <property type="entry name" value="CARBAMOYLTRANSFERASE"/>
    <property type="match status" value="1"/>
</dbReference>
<dbReference type="GO" id="GO:0008270">
    <property type="term" value="F:zinc ion binding"/>
    <property type="evidence" value="ECO:0007669"/>
    <property type="project" value="UniProtKB-KW"/>
</dbReference>
<feature type="domain" description="Acylphosphatase-like" evidence="10">
    <location>
        <begin position="7"/>
        <end position="93"/>
    </location>
</feature>
<dbReference type="PANTHER" id="PTHR42959:SF1">
    <property type="entry name" value="CARBAMOYLTRANSFERASE HYPF"/>
    <property type="match status" value="1"/>
</dbReference>
<dbReference type="InterPro" id="IPR041440">
    <property type="entry name" value="HypF_C"/>
</dbReference>
<evidence type="ECO:0000313" key="13">
    <source>
        <dbReference type="Proteomes" id="UP000603434"/>
    </source>
</evidence>
<feature type="active site" evidence="9">
    <location>
        <position position="22"/>
    </location>
</feature>
<dbReference type="InterPro" id="IPR017945">
    <property type="entry name" value="DHBP_synth_RibB-like_a/b_dom"/>
</dbReference>
<comment type="catalytic activity">
    <reaction evidence="9">
        <text>an acyl phosphate + H2O = a carboxylate + phosphate + H(+)</text>
        <dbReference type="Rhea" id="RHEA:14965"/>
        <dbReference type="ChEBI" id="CHEBI:15377"/>
        <dbReference type="ChEBI" id="CHEBI:15378"/>
        <dbReference type="ChEBI" id="CHEBI:29067"/>
        <dbReference type="ChEBI" id="CHEBI:43474"/>
        <dbReference type="ChEBI" id="CHEBI:59918"/>
        <dbReference type="EC" id="3.6.1.7"/>
    </reaction>
</comment>
<dbReference type="InterPro" id="IPR055128">
    <property type="entry name" value="HypF_C_2"/>
</dbReference>
<evidence type="ECO:0000256" key="5">
    <source>
        <dbReference type="ARBA" id="ARBA00022771"/>
    </source>
</evidence>
<sequence length="760" mass="85292">MTEARVARRVEINGIVQGVGFRPFVYQLAHHYQLKGEVANTSSGVAIHIEGPQANVESFSKDLVPKCPPLAHITEVSFYFEHIKDFKDFTIVDSRHQALMTTLISPDVATCDDCRRELLDANDRRFKYPFINCTNCGPRYTIIDDVPYDRPKTSMKHFTMCAPCQAEYDDPADRRFHAQPNACETCGPHLDLYDNTRQKVSTPRPLEKTAALLNQGCIIAVKGLGGFHLAVDAENDQAVEALRKRKLREEKPMALMSYDIESIRRFAHIEPDEEDLLTSPQRPIVLLRKKKPNSISKAVAPRNRYFGVLLPYTPLHYLLLSYGFTALVMTSGNLSEEPIAIDNHDAFERLADIADYFLIHNRNIYLRSDDSIARKTAGTTRFIRRSRGYVPAPVFLNKKVPPILACGAELKNTVCLTKDNKAFLSQHIGDLENLATYDFFQLTIRHMQRILDIQPEIIAFDLHPDYLSTRYAEQQEGILKIRVQHHHAHIISVMAENRIDGPVIGLALDGTGFGSDGAIWGGEILIADHQTYSRAAHFAYVPMPGSAAAIKEPWRMAISYLYDAFGDEFQDLDLPLLKAIDSKKITIMADLIKKRLNAPLTSSLGRLFDGIAAIAGIRYKIAFEGQAAMELEMLADNKETDIYDYEWTVADRHIILTRPIIKGVVQDMLQGVHSSVISGKFHQTLIRMFSELCEVIRKQSGLNRVLLSGGVFQNSLLLTGLIRTLEMNKFKVFSHTQVPTNDGGICLGQALVAAAVANKI</sequence>
<dbReference type="EC" id="6.2.-.-" evidence="8"/>
<dbReference type="GO" id="GO:0003998">
    <property type="term" value="F:acylphosphatase activity"/>
    <property type="evidence" value="ECO:0007669"/>
    <property type="project" value="UniProtKB-EC"/>
</dbReference>
<evidence type="ECO:0000259" key="10">
    <source>
        <dbReference type="PROSITE" id="PS51160"/>
    </source>
</evidence>
<keyword evidence="3" id="KW-0436">Ligase</keyword>
<comment type="catalytic activity">
    <reaction evidence="7">
        <text>C-terminal L-cysteinyl-[HypE protein] + carbamoyl phosphate + ATP + H2O = C-terminal S-carboxamide-L-cysteinyl-[HypE protein] + AMP + phosphate + diphosphate + H(+)</text>
        <dbReference type="Rhea" id="RHEA:55636"/>
        <dbReference type="Rhea" id="RHEA-COMP:14247"/>
        <dbReference type="Rhea" id="RHEA-COMP:14392"/>
        <dbReference type="ChEBI" id="CHEBI:15377"/>
        <dbReference type="ChEBI" id="CHEBI:15378"/>
        <dbReference type="ChEBI" id="CHEBI:30616"/>
        <dbReference type="ChEBI" id="CHEBI:33019"/>
        <dbReference type="ChEBI" id="CHEBI:43474"/>
        <dbReference type="ChEBI" id="CHEBI:58228"/>
        <dbReference type="ChEBI" id="CHEBI:76913"/>
        <dbReference type="ChEBI" id="CHEBI:139126"/>
        <dbReference type="ChEBI" id="CHEBI:456215"/>
    </reaction>
</comment>
<dbReference type="FunFam" id="3.30.420.360:FF:000001">
    <property type="entry name" value="Carbamoyltransferase HypF"/>
    <property type="match status" value="1"/>
</dbReference>